<keyword evidence="3" id="KW-1185">Reference proteome</keyword>
<dbReference type="InterPro" id="IPR012386">
    <property type="entry name" value="Cyclic-nucl_3Pdiesterase"/>
</dbReference>
<evidence type="ECO:0000313" key="3">
    <source>
        <dbReference type="Proteomes" id="UP001152797"/>
    </source>
</evidence>
<dbReference type="GO" id="GO:0004113">
    <property type="term" value="F:2',3'-cyclic-nucleotide 3'-phosphodiesterase activity"/>
    <property type="evidence" value="ECO:0007669"/>
    <property type="project" value="TreeGrafter"/>
</dbReference>
<evidence type="ECO:0000313" key="2">
    <source>
        <dbReference type="EMBL" id="CAL4807611.1"/>
    </source>
</evidence>
<dbReference type="OrthoDB" id="422333at2759"/>
<gene>
    <name evidence="1" type="ORF">C1SCF055_LOCUS44726</name>
</gene>
<dbReference type="EMBL" id="CAMXCT030006800">
    <property type="protein sequence ID" value="CAL4807611.1"/>
    <property type="molecule type" value="Genomic_DNA"/>
</dbReference>
<dbReference type="GO" id="GO:0009187">
    <property type="term" value="P:cyclic nucleotide metabolic process"/>
    <property type="evidence" value="ECO:0007669"/>
    <property type="project" value="TreeGrafter"/>
</dbReference>
<dbReference type="EMBL" id="CAMXCT010006800">
    <property type="protein sequence ID" value="CAI4020299.1"/>
    <property type="molecule type" value="Genomic_DNA"/>
</dbReference>
<dbReference type="SUPFAM" id="SSF55144">
    <property type="entry name" value="LigT-like"/>
    <property type="match status" value="1"/>
</dbReference>
<reference evidence="1" key="1">
    <citation type="submission" date="2022-10" db="EMBL/GenBank/DDBJ databases">
        <authorList>
            <person name="Chen Y."/>
            <person name="Dougan E. K."/>
            <person name="Chan C."/>
            <person name="Rhodes N."/>
            <person name="Thang M."/>
        </authorList>
    </citation>
    <scope>NUCLEOTIDE SEQUENCE</scope>
</reference>
<dbReference type="EMBL" id="CAMXCT020006800">
    <property type="protein sequence ID" value="CAL1173674.1"/>
    <property type="molecule type" value="Genomic_DNA"/>
</dbReference>
<evidence type="ECO:0008006" key="4">
    <source>
        <dbReference type="Google" id="ProtNLM"/>
    </source>
</evidence>
<dbReference type="PANTHER" id="PTHR28141:SF1">
    <property type="entry name" value="2',3'-CYCLIC-NUCLEOTIDE 3'-PHOSPHODIESTERASE"/>
    <property type="match status" value="1"/>
</dbReference>
<reference evidence="2 3" key="2">
    <citation type="submission" date="2024-05" db="EMBL/GenBank/DDBJ databases">
        <authorList>
            <person name="Chen Y."/>
            <person name="Shah S."/>
            <person name="Dougan E. K."/>
            <person name="Thang M."/>
            <person name="Chan C."/>
        </authorList>
    </citation>
    <scope>NUCLEOTIDE SEQUENCE [LARGE SCALE GENOMIC DNA]</scope>
</reference>
<accession>A0A9P1GS79</accession>
<protein>
    <recommendedName>
        <fullName evidence="4">2',3'-cyclic-nucleotide 3'-phosphodiesterase</fullName>
    </recommendedName>
</protein>
<sequence length="242" mass="26929">MASCAIAFSVWMRPSGDLDTRLASVIREVSEAFGAPPFAPHVTLLGNAPKGTVEEAKLATEKLAAKLAPFEVKILPDVVFHDTWNQNVLMYVEESPALLEANRQAQQTLLAREDATASFARPSGRPHSSLIYGDHPMEERPKIVSWIQDRAPWLKEGMSFTVGEIQLWAATRLQGESEKLLNELQSQKLEPRFPVDLKAELLQKKQICEAQRGQLFAKQGRSSQYTSVAQRNKAGRFGCSCH</sequence>
<dbReference type="Pfam" id="PF13563">
    <property type="entry name" value="2_5_RNA_ligase2"/>
    <property type="match status" value="1"/>
</dbReference>
<name>A0A9P1GS79_9DINO</name>
<dbReference type="InterPro" id="IPR009097">
    <property type="entry name" value="Cyclic_Pdiesterase"/>
</dbReference>
<organism evidence="1">
    <name type="scientific">Cladocopium goreaui</name>
    <dbReference type="NCBI Taxonomy" id="2562237"/>
    <lineage>
        <taxon>Eukaryota</taxon>
        <taxon>Sar</taxon>
        <taxon>Alveolata</taxon>
        <taxon>Dinophyceae</taxon>
        <taxon>Suessiales</taxon>
        <taxon>Symbiodiniaceae</taxon>
        <taxon>Cladocopium</taxon>
    </lineage>
</organism>
<comment type="caution">
    <text evidence="1">The sequence shown here is derived from an EMBL/GenBank/DDBJ whole genome shotgun (WGS) entry which is preliminary data.</text>
</comment>
<dbReference type="PANTHER" id="PTHR28141">
    <property type="entry name" value="2',3'-CYCLIC-NUCLEOTIDE 3'-PHOSPHODIESTERASE"/>
    <property type="match status" value="1"/>
</dbReference>
<dbReference type="Proteomes" id="UP001152797">
    <property type="component" value="Unassembled WGS sequence"/>
</dbReference>
<dbReference type="AlphaFoldDB" id="A0A9P1GS79"/>
<proteinExistence type="predicted"/>
<dbReference type="Gene3D" id="3.90.1140.10">
    <property type="entry name" value="Cyclic phosphodiesterase"/>
    <property type="match status" value="1"/>
</dbReference>
<evidence type="ECO:0000313" key="1">
    <source>
        <dbReference type="EMBL" id="CAI4020299.1"/>
    </source>
</evidence>